<dbReference type="GO" id="GO:0005524">
    <property type="term" value="F:ATP binding"/>
    <property type="evidence" value="ECO:0007669"/>
    <property type="project" value="UniProtKB-KW"/>
</dbReference>
<dbReference type="EMBL" id="QJVC01000033">
    <property type="protein sequence ID" value="PYI37039.1"/>
    <property type="molecule type" value="Genomic_DNA"/>
</dbReference>
<keyword evidence="2" id="KW-0067">ATP-binding</keyword>
<keyword evidence="3" id="KW-1185">Reference proteome</keyword>
<dbReference type="InterPro" id="IPR003593">
    <property type="entry name" value="AAA+_ATPase"/>
</dbReference>
<feature type="domain" description="AAA+ ATPase" evidence="1">
    <location>
        <begin position="110"/>
        <end position="241"/>
    </location>
</feature>
<reference evidence="2 3" key="1">
    <citation type="submission" date="2018-05" db="EMBL/GenBank/DDBJ databases">
        <title>Genetic diversity of glacier-inhabiting Cryobacterium bacteria in China and description of Cryobacterium mengkeensis sp. nov. and Arthrobacter glacialis sp. nov.</title>
        <authorList>
            <person name="Liu Q."/>
            <person name="Xin Y.-H."/>
        </authorList>
    </citation>
    <scope>NUCLEOTIDE SEQUENCE [LARGE SCALE GENOMIC DNA]</scope>
    <source>
        <strain evidence="2 3">B7</strain>
    </source>
</reference>
<dbReference type="GO" id="GO:0006260">
    <property type="term" value="P:DNA replication"/>
    <property type="evidence" value="ECO:0007669"/>
    <property type="project" value="TreeGrafter"/>
</dbReference>
<sequence length="263" mass="28832">MSTATHAPVPLTEPVVEQVIALMRTTRMPHARAVVTEVLATAKAQRWDPCEVVRVLLEAEATGRNRSMLATRRKRAGFPTGKTFDVWDESLSTLPVATTSFLRTLEWVRRRENLIACGPSGTGKTLLLESLGQQAIDEGMSVSWLSLEDLGALVRRHRIDDSVNKAIARVTNVDLICIDDIGLLPVSGDAAEGFYRVVEASYEKRSLAISSNIHPSGFDELMPKTIATATVDRLMHHAHLCQTSGESVRLMQAQNGKGTHPIN</sequence>
<evidence type="ECO:0000313" key="3">
    <source>
        <dbReference type="Proteomes" id="UP000247980"/>
    </source>
</evidence>
<dbReference type="Gene3D" id="3.40.50.300">
    <property type="entry name" value="P-loop containing nucleotide triphosphate hydrolases"/>
    <property type="match status" value="1"/>
</dbReference>
<evidence type="ECO:0000259" key="1">
    <source>
        <dbReference type="SMART" id="SM00382"/>
    </source>
</evidence>
<proteinExistence type="predicted"/>
<evidence type="ECO:0000313" key="2">
    <source>
        <dbReference type="EMBL" id="PYI37039.1"/>
    </source>
</evidence>
<dbReference type="PIRSF" id="PIRSF003073">
    <property type="entry name" value="DNAC_TnpB_IstB"/>
    <property type="match status" value="1"/>
</dbReference>
<organism evidence="2 3">
    <name type="scientific">Arthrobacter psychrolactophilus</name>
    <dbReference type="NCBI Taxonomy" id="92442"/>
    <lineage>
        <taxon>Bacteria</taxon>
        <taxon>Bacillati</taxon>
        <taxon>Actinomycetota</taxon>
        <taxon>Actinomycetes</taxon>
        <taxon>Micrococcales</taxon>
        <taxon>Micrococcaceae</taxon>
        <taxon>Arthrobacter</taxon>
    </lineage>
</organism>
<name>A0A2V5IK52_9MICC</name>
<dbReference type="OrthoDB" id="9781481at2"/>
<dbReference type="RefSeq" id="WP_110486854.1">
    <property type="nucleotide sequence ID" value="NZ_QJVC01000033.1"/>
</dbReference>
<protein>
    <submittedName>
        <fullName evidence="2">ATP-binding protein</fullName>
    </submittedName>
</protein>
<dbReference type="PANTHER" id="PTHR30050:SF4">
    <property type="entry name" value="ATP-BINDING PROTEIN RV3427C IN INSERTION SEQUENCE-RELATED"/>
    <property type="match status" value="1"/>
</dbReference>
<dbReference type="Pfam" id="PF01695">
    <property type="entry name" value="IstB_IS21"/>
    <property type="match status" value="1"/>
</dbReference>
<dbReference type="PANTHER" id="PTHR30050">
    <property type="entry name" value="CHROMOSOMAL REPLICATION INITIATOR PROTEIN DNAA"/>
    <property type="match status" value="1"/>
</dbReference>
<dbReference type="InterPro" id="IPR002611">
    <property type="entry name" value="IstB_ATP-bd"/>
</dbReference>
<dbReference type="Proteomes" id="UP000247980">
    <property type="component" value="Unassembled WGS sequence"/>
</dbReference>
<accession>A0A2V5IK52</accession>
<dbReference type="SMART" id="SM00382">
    <property type="entry name" value="AAA"/>
    <property type="match status" value="1"/>
</dbReference>
<dbReference type="SUPFAM" id="SSF52540">
    <property type="entry name" value="P-loop containing nucleoside triphosphate hydrolases"/>
    <property type="match status" value="1"/>
</dbReference>
<dbReference type="InterPro" id="IPR027417">
    <property type="entry name" value="P-loop_NTPase"/>
</dbReference>
<gene>
    <name evidence="2" type="ORF">CVS30_17570</name>
</gene>
<dbReference type="AlphaFoldDB" id="A0A2V5IK52"/>
<dbReference type="CDD" id="cd00009">
    <property type="entry name" value="AAA"/>
    <property type="match status" value="1"/>
</dbReference>
<comment type="caution">
    <text evidence="2">The sequence shown here is derived from an EMBL/GenBank/DDBJ whole genome shotgun (WGS) entry which is preliminary data.</text>
</comment>
<keyword evidence="2" id="KW-0547">Nucleotide-binding</keyword>
<dbReference type="InterPro" id="IPR028350">
    <property type="entry name" value="DNAC/IstB-like"/>
</dbReference>